<keyword evidence="1" id="KW-0812">Transmembrane</keyword>
<proteinExistence type="predicted"/>
<dbReference type="RefSeq" id="WP_394385699.1">
    <property type="nucleotide sequence ID" value="NZ_JBIGIB010000004.1"/>
</dbReference>
<feature type="transmembrane region" description="Helical" evidence="1">
    <location>
        <begin position="62"/>
        <end position="80"/>
    </location>
</feature>
<dbReference type="Proteomes" id="UP001606303">
    <property type="component" value="Unassembled WGS sequence"/>
</dbReference>
<dbReference type="EMBL" id="JBIGIB010000004">
    <property type="protein sequence ID" value="MFG6467824.1"/>
    <property type="molecule type" value="Genomic_DNA"/>
</dbReference>
<evidence type="ECO:0000313" key="3">
    <source>
        <dbReference type="Proteomes" id="UP001606303"/>
    </source>
</evidence>
<evidence type="ECO:0000256" key="1">
    <source>
        <dbReference type="SAM" id="Phobius"/>
    </source>
</evidence>
<reference evidence="2 3" key="1">
    <citation type="submission" date="2024-08" db="EMBL/GenBank/DDBJ databases">
        <authorList>
            <person name="Lu H."/>
        </authorList>
    </citation>
    <scope>NUCLEOTIDE SEQUENCE [LARGE SCALE GENOMIC DNA]</scope>
    <source>
        <strain evidence="2 3">BYS87W</strain>
    </source>
</reference>
<gene>
    <name evidence="2" type="ORF">ACG01O_14455</name>
</gene>
<comment type="caution">
    <text evidence="2">The sequence shown here is derived from an EMBL/GenBank/DDBJ whole genome shotgun (WGS) entry which is preliminary data.</text>
</comment>
<evidence type="ECO:0000313" key="2">
    <source>
        <dbReference type="EMBL" id="MFG6467824.1"/>
    </source>
</evidence>
<protein>
    <submittedName>
        <fullName evidence="2">Uncharacterized protein</fullName>
    </submittedName>
</protein>
<keyword evidence="1" id="KW-1133">Transmembrane helix</keyword>
<keyword evidence="3" id="KW-1185">Reference proteome</keyword>
<keyword evidence="1" id="KW-0472">Membrane</keyword>
<feature type="transmembrane region" description="Helical" evidence="1">
    <location>
        <begin position="21"/>
        <end position="42"/>
    </location>
</feature>
<organism evidence="2 3">
    <name type="scientific">Pelomonas baiyunensis</name>
    <dbReference type="NCBI Taxonomy" id="3299026"/>
    <lineage>
        <taxon>Bacteria</taxon>
        <taxon>Pseudomonadati</taxon>
        <taxon>Pseudomonadota</taxon>
        <taxon>Betaproteobacteria</taxon>
        <taxon>Burkholderiales</taxon>
        <taxon>Sphaerotilaceae</taxon>
        <taxon>Roseateles</taxon>
    </lineage>
</organism>
<name>A0ABW7H0R4_9BURK</name>
<accession>A0ABW7H0R4</accession>
<sequence length="154" mass="16705">MSSFLPPFSPAQFRRVVQASAAYDLVVTAPFATPWTFALAFGQLSAVNHALGGAPLPAFAPLHLLFALLMGSVVLVWSVLRLRGPTLHLGRYDAAARALFSLWMAWAWQQTGEPVLLLFLLPEVCWALVQAWCVSGPERSARGNRAFGGLLGSR</sequence>